<proteinExistence type="predicted"/>
<comment type="caution">
    <text evidence="1">The sequence shown here is derived from an EMBL/GenBank/DDBJ whole genome shotgun (WGS) entry which is preliminary data.</text>
</comment>
<organism evidence="1 2">
    <name type="scientific">Thalassiosira oceanica</name>
    <name type="common">Marine diatom</name>
    <dbReference type="NCBI Taxonomy" id="159749"/>
    <lineage>
        <taxon>Eukaryota</taxon>
        <taxon>Sar</taxon>
        <taxon>Stramenopiles</taxon>
        <taxon>Ochrophyta</taxon>
        <taxon>Bacillariophyta</taxon>
        <taxon>Coscinodiscophyceae</taxon>
        <taxon>Thalassiosirophycidae</taxon>
        <taxon>Thalassiosirales</taxon>
        <taxon>Thalassiosiraceae</taxon>
        <taxon>Thalassiosira</taxon>
    </lineage>
</organism>
<evidence type="ECO:0000313" key="1">
    <source>
        <dbReference type="EMBL" id="EJK68693.1"/>
    </source>
</evidence>
<reference evidence="1 2" key="1">
    <citation type="journal article" date="2012" name="Genome Biol.">
        <title>Genome and low-iron response of an oceanic diatom adapted to chronic iron limitation.</title>
        <authorList>
            <person name="Lommer M."/>
            <person name="Specht M."/>
            <person name="Roy A.S."/>
            <person name="Kraemer L."/>
            <person name="Andreson R."/>
            <person name="Gutowska M.A."/>
            <person name="Wolf J."/>
            <person name="Bergner S.V."/>
            <person name="Schilhabel M.B."/>
            <person name="Klostermeier U.C."/>
            <person name="Beiko R.G."/>
            <person name="Rosenstiel P."/>
            <person name="Hippler M."/>
            <person name="Laroche J."/>
        </authorList>
    </citation>
    <scope>NUCLEOTIDE SEQUENCE [LARGE SCALE GENOMIC DNA]</scope>
    <source>
        <strain evidence="1 2">CCMP1005</strain>
    </source>
</reference>
<keyword evidence="2" id="KW-1185">Reference proteome</keyword>
<dbReference type="EMBL" id="AGNL01010975">
    <property type="protein sequence ID" value="EJK68693.1"/>
    <property type="molecule type" value="Genomic_DNA"/>
</dbReference>
<accession>K0SR47</accession>
<dbReference type="Proteomes" id="UP000266841">
    <property type="component" value="Unassembled WGS sequence"/>
</dbReference>
<name>K0SR47_THAOC</name>
<dbReference type="AlphaFoldDB" id="K0SR47"/>
<protein>
    <submittedName>
        <fullName evidence="1">Uncharacterized protein</fullName>
    </submittedName>
</protein>
<gene>
    <name evidence="1" type="ORF">THAOC_10105</name>
</gene>
<sequence length="93" mass="9978">MHRPCQRPKGCCPQDREVIRLSLPCNGRQPAAGGRSPIPSKAELACLFSLRQIGLSHHTFLPGLPGWCGGACTTGDLRNWTAAQISRIKSVAA</sequence>
<evidence type="ECO:0000313" key="2">
    <source>
        <dbReference type="Proteomes" id="UP000266841"/>
    </source>
</evidence>